<evidence type="ECO:0000259" key="3">
    <source>
        <dbReference type="Pfam" id="PF12146"/>
    </source>
</evidence>
<evidence type="ECO:0000256" key="1">
    <source>
        <dbReference type="ARBA" id="ARBA00008645"/>
    </source>
</evidence>
<dbReference type="SUPFAM" id="SSF53474">
    <property type="entry name" value="alpha/beta-Hydrolases"/>
    <property type="match status" value="1"/>
</dbReference>
<accession>A0A9D1RY27</accession>
<comment type="similarity">
    <text evidence="1">Belongs to the AB hydrolase superfamily.</text>
</comment>
<protein>
    <submittedName>
        <fullName evidence="4">Alpha/beta fold hydrolase</fullName>
    </submittedName>
</protein>
<dbReference type="InterPro" id="IPR029058">
    <property type="entry name" value="AB_hydrolase_fold"/>
</dbReference>
<feature type="region of interest" description="Disordered" evidence="2">
    <location>
        <begin position="1"/>
        <end position="28"/>
    </location>
</feature>
<dbReference type="Proteomes" id="UP000824189">
    <property type="component" value="Unassembled WGS sequence"/>
</dbReference>
<sequence>MTREHNTHQHQPDTNTHHQHPNNSTPNTENLVTEEITFTTADGHQLKGHLIAPGEPAEEAVASPQKIATVMHPATGVNQHLYRKFAEYLATKGWPTLIYDLRGSGLSAQPQDNTDKTMKMSDWILKDVPAATAYLKSRYPDHRHVAIGHSVGAHGMIAIQDEQPVDAMVMIAAHAGITKLISTAAERAKIWVVFNLVTPLTARTLGYVPVEKLGIGKQIPVGVMKCPGFCS</sequence>
<proteinExistence type="inferred from homology"/>
<evidence type="ECO:0000313" key="5">
    <source>
        <dbReference type="Proteomes" id="UP000824189"/>
    </source>
</evidence>
<feature type="domain" description="Serine aminopeptidase S33" evidence="3">
    <location>
        <begin position="79"/>
        <end position="185"/>
    </location>
</feature>
<dbReference type="InterPro" id="IPR050261">
    <property type="entry name" value="FrsA_esterase"/>
</dbReference>
<reference evidence="4" key="1">
    <citation type="journal article" date="2021" name="PeerJ">
        <title>Extensive microbial diversity within the chicken gut microbiome revealed by metagenomics and culture.</title>
        <authorList>
            <person name="Gilroy R."/>
            <person name="Ravi A."/>
            <person name="Getino M."/>
            <person name="Pursley I."/>
            <person name="Horton D.L."/>
            <person name="Alikhan N.F."/>
            <person name="Baker D."/>
            <person name="Gharbi K."/>
            <person name="Hall N."/>
            <person name="Watson M."/>
            <person name="Adriaenssens E.M."/>
            <person name="Foster-Nyarko E."/>
            <person name="Jarju S."/>
            <person name="Secka A."/>
            <person name="Antonio M."/>
            <person name="Oren A."/>
            <person name="Chaudhuri R.R."/>
            <person name="La Ragione R."/>
            <person name="Hildebrand F."/>
            <person name="Pallen M.J."/>
        </authorList>
    </citation>
    <scope>NUCLEOTIDE SEQUENCE</scope>
    <source>
        <strain evidence="4">4376</strain>
    </source>
</reference>
<dbReference type="AlphaFoldDB" id="A0A9D1RY27"/>
<evidence type="ECO:0000256" key="2">
    <source>
        <dbReference type="SAM" id="MobiDB-lite"/>
    </source>
</evidence>
<dbReference type="Gene3D" id="3.40.50.1820">
    <property type="entry name" value="alpha/beta hydrolase"/>
    <property type="match status" value="1"/>
</dbReference>
<comment type="caution">
    <text evidence="4">The sequence shown here is derived from an EMBL/GenBank/DDBJ whole genome shotgun (WGS) entry which is preliminary data.</text>
</comment>
<dbReference type="InterPro" id="IPR022742">
    <property type="entry name" value="Hydrolase_4"/>
</dbReference>
<dbReference type="PANTHER" id="PTHR22946">
    <property type="entry name" value="DIENELACTONE HYDROLASE DOMAIN-CONTAINING PROTEIN-RELATED"/>
    <property type="match status" value="1"/>
</dbReference>
<dbReference type="PIRSF" id="PIRSF037442">
    <property type="entry name" value="UCP037442_abhydr"/>
    <property type="match status" value="1"/>
</dbReference>
<dbReference type="InterPro" id="IPR017208">
    <property type="entry name" value="UCP037442_abhydr"/>
</dbReference>
<dbReference type="EMBL" id="DXFZ01000033">
    <property type="protein sequence ID" value="HIW95393.1"/>
    <property type="molecule type" value="Genomic_DNA"/>
</dbReference>
<evidence type="ECO:0000313" key="4">
    <source>
        <dbReference type="EMBL" id="HIW95393.1"/>
    </source>
</evidence>
<organism evidence="4 5">
    <name type="scientific">Candidatus Corynebacterium gallistercoris</name>
    <dbReference type="NCBI Taxonomy" id="2838530"/>
    <lineage>
        <taxon>Bacteria</taxon>
        <taxon>Bacillati</taxon>
        <taxon>Actinomycetota</taxon>
        <taxon>Actinomycetes</taxon>
        <taxon>Mycobacteriales</taxon>
        <taxon>Corynebacteriaceae</taxon>
        <taxon>Corynebacterium</taxon>
    </lineage>
</organism>
<keyword evidence="4" id="KW-0378">Hydrolase</keyword>
<dbReference type="Pfam" id="PF12146">
    <property type="entry name" value="Hydrolase_4"/>
    <property type="match status" value="1"/>
</dbReference>
<name>A0A9D1RY27_9CORY</name>
<gene>
    <name evidence="4" type="ORF">H9867_02730</name>
</gene>
<feature type="compositionally biased region" description="Basic and acidic residues" evidence="2">
    <location>
        <begin position="1"/>
        <end position="11"/>
    </location>
</feature>
<dbReference type="GO" id="GO:0016787">
    <property type="term" value="F:hydrolase activity"/>
    <property type="evidence" value="ECO:0007669"/>
    <property type="project" value="UniProtKB-KW"/>
</dbReference>
<reference evidence="4" key="2">
    <citation type="submission" date="2021-04" db="EMBL/GenBank/DDBJ databases">
        <authorList>
            <person name="Gilroy R."/>
        </authorList>
    </citation>
    <scope>NUCLEOTIDE SEQUENCE</scope>
    <source>
        <strain evidence="4">4376</strain>
    </source>
</reference>